<evidence type="ECO:0000259" key="1">
    <source>
        <dbReference type="PROSITE" id="PS51725"/>
    </source>
</evidence>
<feature type="domain" description="ABM" evidence="1">
    <location>
        <begin position="2"/>
        <end position="90"/>
    </location>
</feature>
<accession>A0A090I943</accession>
<dbReference type="InterPro" id="IPR050744">
    <property type="entry name" value="AI-2_Isomerase_LsrG"/>
</dbReference>
<dbReference type="InterPro" id="IPR007138">
    <property type="entry name" value="ABM_dom"/>
</dbReference>
<gene>
    <name evidence="2" type="ORF">AWOD_II_0146</name>
</gene>
<dbReference type="PROSITE" id="PS51725">
    <property type="entry name" value="ABM"/>
    <property type="match status" value="1"/>
</dbReference>
<dbReference type="AlphaFoldDB" id="A0A090I943"/>
<dbReference type="OrthoDB" id="9812192at2"/>
<evidence type="ECO:0000313" key="3">
    <source>
        <dbReference type="Proteomes" id="UP000032427"/>
    </source>
</evidence>
<dbReference type="Pfam" id="PF03992">
    <property type="entry name" value="ABM"/>
    <property type="match status" value="1"/>
</dbReference>
<dbReference type="Proteomes" id="UP000032427">
    <property type="component" value="Chromosome 2"/>
</dbReference>
<dbReference type="GeneID" id="28542391"/>
<name>A0A090I943_9GAMM</name>
<dbReference type="PATRIC" id="fig|80852.17.peg.2891"/>
<reference evidence="3" key="1">
    <citation type="submission" date="2014-09" db="EMBL/GenBank/DDBJ databases">
        <authorList>
            <person name="Hjerde E."/>
        </authorList>
    </citation>
    <scope>NUCLEOTIDE SEQUENCE [LARGE SCALE GENOMIC DNA]</scope>
    <source>
        <strain evidence="3">06/09/139</strain>
    </source>
</reference>
<dbReference type="GO" id="GO:0003824">
    <property type="term" value="F:catalytic activity"/>
    <property type="evidence" value="ECO:0007669"/>
    <property type="project" value="TreeGrafter"/>
</dbReference>
<organism evidence="2 3">
    <name type="scientific">Aliivibrio wodanis</name>
    <dbReference type="NCBI Taxonomy" id="80852"/>
    <lineage>
        <taxon>Bacteria</taxon>
        <taxon>Pseudomonadati</taxon>
        <taxon>Pseudomonadota</taxon>
        <taxon>Gammaproteobacteria</taxon>
        <taxon>Vibrionales</taxon>
        <taxon>Vibrionaceae</taxon>
        <taxon>Aliivibrio</taxon>
    </lineage>
</organism>
<dbReference type="HOGENOM" id="CLU_131496_6_2_6"/>
<sequence>MINLTAQFYAKVGQEEKLHQLLSAMLIPTRNETGCIRYCLFQDQADNRKFLFQEQFSDQAAFDEHCKEAHFISLLENLNGVIEEEPSITFYQSIEV</sequence>
<keyword evidence="3" id="KW-1185">Reference proteome</keyword>
<dbReference type="PANTHER" id="PTHR33336">
    <property type="entry name" value="QUINOL MONOOXYGENASE YGIN-RELATED"/>
    <property type="match status" value="1"/>
</dbReference>
<dbReference type="KEGG" id="awd:AWOD_II_0146"/>
<dbReference type="InterPro" id="IPR011008">
    <property type="entry name" value="Dimeric_a/b-barrel"/>
</dbReference>
<evidence type="ECO:0000313" key="2">
    <source>
        <dbReference type="EMBL" id="CED56797.1"/>
    </source>
</evidence>
<dbReference type="SUPFAM" id="SSF54909">
    <property type="entry name" value="Dimeric alpha+beta barrel"/>
    <property type="match status" value="1"/>
</dbReference>
<protein>
    <recommendedName>
        <fullName evidence="1">ABM domain-containing protein</fullName>
    </recommendedName>
</protein>
<dbReference type="STRING" id="80852.AWOD_II_0146"/>
<dbReference type="EMBL" id="LN554847">
    <property type="protein sequence ID" value="CED56797.1"/>
    <property type="molecule type" value="Genomic_DNA"/>
</dbReference>
<dbReference type="PANTHER" id="PTHR33336:SF15">
    <property type="entry name" value="ABM DOMAIN-CONTAINING PROTEIN"/>
    <property type="match status" value="1"/>
</dbReference>
<proteinExistence type="predicted"/>
<dbReference type="Gene3D" id="3.30.70.100">
    <property type="match status" value="1"/>
</dbReference>